<gene>
    <name evidence="2" type="ORF">ABVK25_001896</name>
</gene>
<evidence type="ECO:0000313" key="3">
    <source>
        <dbReference type="Proteomes" id="UP001590951"/>
    </source>
</evidence>
<name>A0ABR4BJC6_9LECA</name>
<dbReference type="PROSITE" id="PS51257">
    <property type="entry name" value="PROKAR_LIPOPROTEIN"/>
    <property type="match status" value="1"/>
</dbReference>
<accession>A0ABR4BJC6</accession>
<reference evidence="2 3" key="1">
    <citation type="submission" date="2024-09" db="EMBL/GenBank/DDBJ databases">
        <title>Rethinking Asexuality: The Enigmatic Case of Functional Sexual Genes in Lepraria (Stereocaulaceae).</title>
        <authorList>
            <person name="Doellman M."/>
            <person name="Sun Y."/>
            <person name="Barcenas-Pena A."/>
            <person name="Lumbsch H.T."/>
            <person name="Grewe F."/>
        </authorList>
    </citation>
    <scope>NUCLEOTIDE SEQUENCE [LARGE SCALE GENOMIC DNA]</scope>
    <source>
        <strain evidence="2 3">Grewe 0041</strain>
    </source>
</reference>
<protein>
    <submittedName>
        <fullName evidence="2">Uncharacterized protein</fullName>
    </submittedName>
</protein>
<keyword evidence="1" id="KW-0472">Membrane</keyword>
<feature type="transmembrane region" description="Helical" evidence="1">
    <location>
        <begin position="33"/>
        <end position="56"/>
    </location>
</feature>
<organism evidence="2 3">
    <name type="scientific">Lepraria finkii</name>
    <dbReference type="NCBI Taxonomy" id="1340010"/>
    <lineage>
        <taxon>Eukaryota</taxon>
        <taxon>Fungi</taxon>
        <taxon>Dikarya</taxon>
        <taxon>Ascomycota</taxon>
        <taxon>Pezizomycotina</taxon>
        <taxon>Lecanoromycetes</taxon>
        <taxon>OSLEUM clade</taxon>
        <taxon>Lecanoromycetidae</taxon>
        <taxon>Lecanorales</taxon>
        <taxon>Lecanorineae</taxon>
        <taxon>Stereocaulaceae</taxon>
        <taxon>Lepraria</taxon>
    </lineage>
</organism>
<evidence type="ECO:0000256" key="1">
    <source>
        <dbReference type="SAM" id="Phobius"/>
    </source>
</evidence>
<keyword evidence="1" id="KW-0812">Transmembrane</keyword>
<keyword evidence="3" id="KW-1185">Reference proteome</keyword>
<dbReference type="Proteomes" id="UP001590951">
    <property type="component" value="Unassembled WGS sequence"/>
</dbReference>
<comment type="caution">
    <text evidence="2">The sequence shown here is derived from an EMBL/GenBank/DDBJ whole genome shotgun (WGS) entry which is preliminary data.</text>
</comment>
<keyword evidence="1" id="KW-1133">Transmembrane helix</keyword>
<sequence length="146" mass="16088">MGLDFKVIIGAGGNYLLSVAPPGSTQGCLARRAIRIVTFILVMLPLYLAVLLLQYFRFSSSQRRDLKVAPVGFVDWMAQAGRASLGGNENDAYEEIESTHLKQWEYGLHGAQGRPRLFRKGDKTFTPLTGDGADQSVGLMDRRVPD</sequence>
<evidence type="ECO:0000313" key="2">
    <source>
        <dbReference type="EMBL" id="KAL2057512.1"/>
    </source>
</evidence>
<proteinExistence type="predicted"/>
<dbReference type="EMBL" id="JBHFEH010000004">
    <property type="protein sequence ID" value="KAL2057512.1"/>
    <property type="molecule type" value="Genomic_DNA"/>
</dbReference>